<gene>
    <name evidence="1" type="ORF">G6011_03981</name>
</gene>
<name>A0AAD4IFQ7_9PLEO</name>
<reference evidence="1" key="1">
    <citation type="submission" date="2021-07" db="EMBL/GenBank/DDBJ databases">
        <title>Genome Resource of American Ginseng Black Spot Pathogen Alternaria panax.</title>
        <authorList>
            <person name="Qiu C."/>
            <person name="Wang W."/>
            <person name="Liu Z."/>
        </authorList>
    </citation>
    <scope>NUCLEOTIDE SEQUENCE</scope>
    <source>
        <strain evidence="1">BNCC115425</strain>
    </source>
</reference>
<dbReference type="EMBL" id="JAANER010000002">
    <property type="protein sequence ID" value="KAG9193946.1"/>
    <property type="molecule type" value="Genomic_DNA"/>
</dbReference>
<dbReference type="AlphaFoldDB" id="A0AAD4IFQ7"/>
<evidence type="ECO:0008006" key="3">
    <source>
        <dbReference type="Google" id="ProtNLM"/>
    </source>
</evidence>
<keyword evidence="2" id="KW-1185">Reference proteome</keyword>
<evidence type="ECO:0000313" key="2">
    <source>
        <dbReference type="Proteomes" id="UP001199106"/>
    </source>
</evidence>
<accession>A0AAD4IFQ7</accession>
<organism evidence="1 2">
    <name type="scientific">Alternaria panax</name>
    <dbReference type="NCBI Taxonomy" id="48097"/>
    <lineage>
        <taxon>Eukaryota</taxon>
        <taxon>Fungi</taxon>
        <taxon>Dikarya</taxon>
        <taxon>Ascomycota</taxon>
        <taxon>Pezizomycotina</taxon>
        <taxon>Dothideomycetes</taxon>
        <taxon>Pleosporomycetidae</taxon>
        <taxon>Pleosporales</taxon>
        <taxon>Pleosporineae</taxon>
        <taxon>Pleosporaceae</taxon>
        <taxon>Alternaria</taxon>
        <taxon>Alternaria sect. Panax</taxon>
    </lineage>
</organism>
<comment type="caution">
    <text evidence="1">The sequence shown here is derived from an EMBL/GenBank/DDBJ whole genome shotgun (WGS) entry which is preliminary data.</text>
</comment>
<evidence type="ECO:0000313" key="1">
    <source>
        <dbReference type="EMBL" id="KAG9193946.1"/>
    </source>
</evidence>
<sequence length="489" mass="54856">MHMAETYEGDESGLNCALCEVTLDAVKNSIRHLIQEPCHGSLRLECGHSTCFYKLDNQSKETRHDEEYTLSPERQPQIDECPSDRIQAVNLNDNRSEIFTFKEGARPLLGSHSVQNDEIVLGQYLRSIRDNPIALVELLKSDYLGIQLDIEPFVAALESGRSKPLGCLRKDAGLPQLFDLKAAEPDLDPDDVSGATITDLGKSTIYQGHNNKAPIPYQEKHITEFIGWNYEGLPKYAINIPLPQFSLHPPPEVAARYHAHESPSRNLYAVSADICMRGAVVDIREDRGTLGITAMDNHQMKLWIIYPAQGNRHVFEKESAVSQRFARCEKALINGRFVVTLPGEIIILPPGWLYATLTINRGVLFGSTMIVAEGVSAAAQSYKHDVITKEIVSFQDLNPLVCSLLQAFMAELDDQWQEALSYLCCSSVPKFTNNQGRSAIKDVIDRMRSVVMDKKHQACKHCRVNLLKHFPLSMGDELVRATKRRKLDT</sequence>
<dbReference type="Proteomes" id="UP001199106">
    <property type="component" value="Unassembled WGS sequence"/>
</dbReference>
<protein>
    <recommendedName>
        <fullName evidence="3">JmjC domain-containing protein</fullName>
    </recommendedName>
</protein>
<proteinExistence type="predicted"/>